<dbReference type="PANTHER" id="PTHR11109">
    <property type="entry name" value="GTP CYCLOHYDROLASE I"/>
    <property type="match status" value="1"/>
</dbReference>
<evidence type="ECO:0000256" key="6">
    <source>
        <dbReference type="HAMAP-Rule" id="MF_00223"/>
    </source>
</evidence>
<dbReference type="PATRIC" id="fig|701521.8.peg.1029"/>
<feature type="domain" description="GTP cyclohydrolase I" evidence="7">
    <location>
        <begin position="6"/>
        <end position="180"/>
    </location>
</feature>
<keyword evidence="6" id="KW-0862">Zinc</keyword>
<dbReference type="FunFam" id="3.30.1130.10:FF:000001">
    <property type="entry name" value="GTP cyclohydrolase 1"/>
    <property type="match status" value="1"/>
</dbReference>
<dbReference type="KEGG" id="pce:PECL_1086"/>
<proteinExistence type="inferred from homology"/>
<protein>
    <recommendedName>
        <fullName evidence="6">GTP cyclohydrolase 1</fullName>
        <ecNumber evidence="6">3.5.4.16</ecNumber>
    </recommendedName>
    <alternativeName>
        <fullName evidence="6">GTP cyclohydrolase I</fullName>
        <shortName evidence="6">GTP-CH-I</shortName>
    </alternativeName>
</protein>
<dbReference type="HOGENOM" id="CLU_049768_3_2_9"/>
<dbReference type="UniPathway" id="UPA00848">
    <property type="reaction ID" value="UER00151"/>
</dbReference>
<dbReference type="InterPro" id="IPR043134">
    <property type="entry name" value="GTP-CH-I_N"/>
</dbReference>
<evidence type="ECO:0000256" key="1">
    <source>
        <dbReference type="ARBA" id="ARBA00001052"/>
    </source>
</evidence>
<gene>
    <name evidence="6 8" type="primary">folE</name>
    <name evidence="8" type="ordered locus">PECL_1086</name>
</gene>
<dbReference type="InterPro" id="IPR018234">
    <property type="entry name" value="GTP_CycHdrlase_I_CS"/>
</dbReference>
<keyword evidence="5 6" id="KW-0342">GTP-binding</keyword>
<dbReference type="NCBIfam" id="TIGR00063">
    <property type="entry name" value="folE"/>
    <property type="match status" value="1"/>
</dbReference>
<dbReference type="GO" id="GO:0008270">
    <property type="term" value="F:zinc ion binding"/>
    <property type="evidence" value="ECO:0007669"/>
    <property type="project" value="UniProtKB-UniRule"/>
</dbReference>
<dbReference type="Gene3D" id="3.30.1130.10">
    <property type="match status" value="1"/>
</dbReference>
<dbReference type="EMBL" id="CP003137">
    <property type="protein sequence ID" value="AEV95350.1"/>
    <property type="molecule type" value="Genomic_DNA"/>
</dbReference>
<evidence type="ECO:0000256" key="2">
    <source>
        <dbReference type="ARBA" id="ARBA00005080"/>
    </source>
</evidence>
<evidence type="ECO:0000313" key="9">
    <source>
        <dbReference type="Proteomes" id="UP000005444"/>
    </source>
</evidence>
<feature type="binding site" evidence="6">
    <location>
        <position position="75"/>
    </location>
    <ligand>
        <name>Zn(2+)</name>
        <dbReference type="ChEBI" id="CHEBI:29105"/>
    </ligand>
</feature>
<dbReference type="NCBIfam" id="NF006825">
    <property type="entry name" value="PRK09347.1-2"/>
    <property type="match status" value="1"/>
</dbReference>
<dbReference type="AlphaFoldDB" id="G8PDL5"/>
<evidence type="ECO:0000256" key="4">
    <source>
        <dbReference type="ARBA" id="ARBA00022801"/>
    </source>
</evidence>
<keyword evidence="9" id="KW-1185">Reference proteome</keyword>
<dbReference type="Gene3D" id="1.10.286.10">
    <property type="match status" value="1"/>
</dbReference>
<dbReference type="Pfam" id="PF01227">
    <property type="entry name" value="GTP_cyclohydroI"/>
    <property type="match status" value="1"/>
</dbReference>
<dbReference type="STRING" id="701521.PECL_1086"/>
<keyword evidence="4 6" id="KW-0378">Hydrolase</keyword>
<dbReference type="InterPro" id="IPR001474">
    <property type="entry name" value="GTP_CycHdrlase_I"/>
</dbReference>
<comment type="similarity">
    <text evidence="6">Belongs to the GTP cyclohydrolase I family.</text>
</comment>
<dbReference type="InterPro" id="IPR043133">
    <property type="entry name" value="GTP-CH-I_C/QueF"/>
</dbReference>
<name>G8PDL5_PEDCP</name>
<dbReference type="PANTHER" id="PTHR11109:SF7">
    <property type="entry name" value="GTP CYCLOHYDROLASE 1"/>
    <property type="match status" value="1"/>
</dbReference>
<organism evidence="8 9">
    <name type="scientific">Pediococcus claussenii (strain ATCC BAA-344 / DSM 14800 / JCM 18046 / KCTC 3811 / LMG 21948 / P06)</name>
    <dbReference type="NCBI Taxonomy" id="701521"/>
    <lineage>
        <taxon>Bacteria</taxon>
        <taxon>Bacillati</taxon>
        <taxon>Bacillota</taxon>
        <taxon>Bacilli</taxon>
        <taxon>Lactobacillales</taxon>
        <taxon>Lactobacillaceae</taxon>
        <taxon>Pediococcus</taxon>
    </lineage>
</organism>
<dbReference type="PROSITE" id="PS00859">
    <property type="entry name" value="GTP_CYCLOHYDROL_1_1"/>
    <property type="match status" value="1"/>
</dbReference>
<evidence type="ECO:0000259" key="7">
    <source>
        <dbReference type="Pfam" id="PF01227"/>
    </source>
</evidence>
<evidence type="ECO:0000256" key="3">
    <source>
        <dbReference type="ARBA" id="ARBA00022563"/>
    </source>
</evidence>
<dbReference type="GO" id="GO:0005737">
    <property type="term" value="C:cytoplasm"/>
    <property type="evidence" value="ECO:0007669"/>
    <property type="project" value="TreeGrafter"/>
</dbReference>
<dbReference type="GO" id="GO:0046654">
    <property type="term" value="P:tetrahydrofolate biosynthetic process"/>
    <property type="evidence" value="ECO:0007669"/>
    <property type="project" value="UniProtKB-UniRule"/>
</dbReference>
<accession>G8PDL5</accession>
<reference evidence="8 9" key="1">
    <citation type="journal article" date="2012" name="J. Bacteriol.">
        <title>Complete Genome Sequence of the Beer Spoilage Organism Pediococcus claussenii ATCC BAA-344T.</title>
        <authorList>
            <person name="Pittet V."/>
            <person name="Abegunde T."/>
            <person name="Marfleet T."/>
            <person name="Haakensen M."/>
            <person name="Morrow K."/>
            <person name="Jayaprakash T."/>
            <person name="Schroeder K."/>
            <person name="Trost B."/>
            <person name="Byrns S."/>
            <person name="Bergsveinson J."/>
            <person name="Kusalik A."/>
            <person name="Ziola B."/>
        </authorList>
    </citation>
    <scope>NUCLEOTIDE SEQUENCE [LARGE SCALE GENOMIC DNA]</scope>
    <source>
        <strain evidence="8 9">ATCC BAA-344</strain>
    </source>
</reference>
<dbReference type="EC" id="3.5.4.16" evidence="6"/>
<dbReference type="Proteomes" id="UP000005444">
    <property type="component" value="Chromosome"/>
</dbReference>
<comment type="subunit">
    <text evidence="6">Homopolymer.</text>
</comment>
<dbReference type="HAMAP" id="MF_00223">
    <property type="entry name" value="FolE"/>
    <property type="match status" value="1"/>
</dbReference>
<keyword evidence="6" id="KW-0479">Metal-binding</keyword>
<dbReference type="GO" id="GO:0005525">
    <property type="term" value="F:GTP binding"/>
    <property type="evidence" value="ECO:0007669"/>
    <property type="project" value="UniProtKB-KW"/>
</dbReference>
<dbReference type="InterPro" id="IPR020602">
    <property type="entry name" value="GTP_CycHdrlase_I_dom"/>
</dbReference>
<dbReference type="GO" id="GO:0003934">
    <property type="term" value="F:GTP cyclohydrolase I activity"/>
    <property type="evidence" value="ECO:0007669"/>
    <property type="project" value="UniProtKB-UniRule"/>
</dbReference>
<dbReference type="GO" id="GO:0006730">
    <property type="term" value="P:one-carbon metabolic process"/>
    <property type="evidence" value="ECO:0007669"/>
    <property type="project" value="UniProtKB-UniRule"/>
</dbReference>
<comment type="pathway">
    <text evidence="2 6">Cofactor biosynthesis; 7,8-dihydroneopterin triphosphate biosynthesis; 7,8-dihydroneopterin triphosphate from GTP: step 1/1.</text>
</comment>
<keyword evidence="6" id="KW-0547">Nucleotide-binding</keyword>
<dbReference type="RefSeq" id="WP_014215547.1">
    <property type="nucleotide sequence ID" value="NC_016605.1"/>
</dbReference>
<keyword evidence="3 6" id="KW-0554">One-carbon metabolism</keyword>
<evidence type="ECO:0000313" key="8">
    <source>
        <dbReference type="EMBL" id="AEV95350.1"/>
    </source>
</evidence>
<dbReference type="GO" id="GO:0006729">
    <property type="term" value="P:tetrahydrobiopterin biosynthetic process"/>
    <property type="evidence" value="ECO:0007669"/>
    <property type="project" value="TreeGrafter"/>
</dbReference>
<feature type="binding site" evidence="6">
    <location>
        <position position="147"/>
    </location>
    <ligand>
        <name>Zn(2+)</name>
        <dbReference type="ChEBI" id="CHEBI:29105"/>
    </ligand>
</feature>
<feature type="binding site" evidence="6">
    <location>
        <position position="78"/>
    </location>
    <ligand>
        <name>Zn(2+)</name>
        <dbReference type="ChEBI" id="CHEBI:29105"/>
    </ligand>
</feature>
<evidence type="ECO:0000256" key="5">
    <source>
        <dbReference type="ARBA" id="ARBA00023134"/>
    </source>
</evidence>
<comment type="catalytic activity">
    <reaction evidence="1 6">
        <text>GTP + H2O = 7,8-dihydroneopterin 3'-triphosphate + formate + H(+)</text>
        <dbReference type="Rhea" id="RHEA:17473"/>
        <dbReference type="ChEBI" id="CHEBI:15377"/>
        <dbReference type="ChEBI" id="CHEBI:15378"/>
        <dbReference type="ChEBI" id="CHEBI:15740"/>
        <dbReference type="ChEBI" id="CHEBI:37565"/>
        <dbReference type="ChEBI" id="CHEBI:58462"/>
        <dbReference type="EC" id="3.5.4.16"/>
    </reaction>
</comment>
<sequence length="181" mass="20576">MNNSEIEKATASILKAIGDDPERSSVKETPKRVAKAFNEIFAHTNDQQFNDFKLFDIDDDDQTVVVRNIPFYSMCEHHLLPFFGTVDVAYVPNNGKIIGLSKIPRLVDFVAKRPNVQENMTSMLITEMNRILNPKGVAVKITARHMCMEMRGINKQGEETTTTKFQGIFKSDSIMRSEFLN</sequence>
<dbReference type="SUPFAM" id="SSF55620">
    <property type="entry name" value="Tetrahydrobiopterin biosynthesis enzymes-like"/>
    <property type="match status" value="1"/>
</dbReference>
<dbReference type="eggNOG" id="COG0302">
    <property type="taxonomic scope" value="Bacteria"/>
</dbReference>
<dbReference type="NCBIfam" id="NF006826">
    <property type="entry name" value="PRK09347.1-3"/>
    <property type="match status" value="1"/>
</dbReference>